<dbReference type="SUPFAM" id="SSF47571">
    <property type="entry name" value="Cloroperoxidase"/>
    <property type="match status" value="1"/>
</dbReference>
<dbReference type="GeneID" id="63853516"/>
<evidence type="ECO:0000256" key="4">
    <source>
        <dbReference type="ARBA" id="ARBA00022723"/>
    </source>
</evidence>
<dbReference type="InterPro" id="IPR000028">
    <property type="entry name" value="Chloroperoxidase"/>
</dbReference>
<accession>A0A9P4GQZ8</accession>
<dbReference type="GO" id="GO:0046872">
    <property type="term" value="F:metal ion binding"/>
    <property type="evidence" value="ECO:0007669"/>
    <property type="project" value="UniProtKB-KW"/>
</dbReference>
<feature type="signal peptide" evidence="8">
    <location>
        <begin position="1"/>
        <end position="17"/>
    </location>
</feature>
<gene>
    <name evidence="10" type="ORF">K460DRAFT_399843</name>
</gene>
<protein>
    <recommendedName>
        <fullName evidence="9">Heme haloperoxidase family profile domain-containing protein</fullName>
    </recommendedName>
</protein>
<sequence>MRASLLLTTLVVPTALAFPWLKPEGLEALLNHPEAQAEIRRRLQERDVAREEPRQLGTGLVPGVIDLLGGTVKALLDPVLGLIPTKDSVNGLKKFPEAKYPFKAPGSTDQRGPCPGLNTLANHGYIPRNGIATVGQIQAGTQALFNMGADLSALLAVGGALDGGDIVSTKMSIGGPDKRVGVLNGALNSVLGTPSGIAGHGKFNEGDASATRMDFYLNGDNISFRPELFKQLHQQALARGNGTYSVDAIKEHFKNRYAASKAANSQFYFNLPSAAVVMGAYYFIPGFFSNGTIGAGGIANEASVTSFYGAKPKAGKWSDPNLEYTHVPERIPEAGWYRRATPMTIPEAAAGILDVYLYAKPALGGSGKDQSWVVGPVDIPNNPQALSCFLYNAIYANFPSELFNSVAVLGTVVNFLSSTLVPGYKALGCQVNFPDASGSGSRSSRYDQWAKTYVGEAKTKAVGSGWYKKN</sequence>
<dbReference type="GO" id="GO:0004601">
    <property type="term" value="F:peroxidase activity"/>
    <property type="evidence" value="ECO:0007669"/>
    <property type="project" value="UniProtKB-KW"/>
</dbReference>
<evidence type="ECO:0000256" key="5">
    <source>
        <dbReference type="ARBA" id="ARBA00023002"/>
    </source>
</evidence>
<comment type="cofactor">
    <cofactor evidence="1">
        <name>heme b</name>
        <dbReference type="ChEBI" id="CHEBI:60344"/>
    </cofactor>
</comment>
<proteinExistence type="inferred from homology"/>
<dbReference type="Gene3D" id="1.10.489.10">
    <property type="entry name" value="Chloroperoxidase-like"/>
    <property type="match status" value="1"/>
</dbReference>
<dbReference type="InterPro" id="IPR036851">
    <property type="entry name" value="Chloroperoxidase-like_sf"/>
</dbReference>
<dbReference type="EMBL" id="ML976614">
    <property type="protein sequence ID" value="KAF1849730.1"/>
    <property type="molecule type" value="Genomic_DNA"/>
</dbReference>
<keyword evidence="6" id="KW-0408">Iron</keyword>
<dbReference type="RefSeq" id="XP_040792293.1">
    <property type="nucleotide sequence ID" value="XM_040936266.1"/>
</dbReference>
<organism evidence="10 11">
    <name type="scientific">Cucurbitaria berberidis CBS 394.84</name>
    <dbReference type="NCBI Taxonomy" id="1168544"/>
    <lineage>
        <taxon>Eukaryota</taxon>
        <taxon>Fungi</taxon>
        <taxon>Dikarya</taxon>
        <taxon>Ascomycota</taxon>
        <taxon>Pezizomycotina</taxon>
        <taxon>Dothideomycetes</taxon>
        <taxon>Pleosporomycetidae</taxon>
        <taxon>Pleosporales</taxon>
        <taxon>Pleosporineae</taxon>
        <taxon>Cucurbitariaceae</taxon>
        <taxon>Cucurbitaria</taxon>
    </lineage>
</organism>
<evidence type="ECO:0000313" key="11">
    <source>
        <dbReference type="Proteomes" id="UP000800039"/>
    </source>
</evidence>
<comment type="similarity">
    <text evidence="7">Belongs to the chloroperoxidase family.</text>
</comment>
<dbReference type="PANTHER" id="PTHR33577:SF15">
    <property type="entry name" value="HEME HALOPEROXIDASE FAMILY PROFILE DOMAIN-CONTAINING PROTEIN"/>
    <property type="match status" value="1"/>
</dbReference>
<feature type="chain" id="PRO_5040332610" description="Heme haloperoxidase family profile domain-containing protein" evidence="8">
    <location>
        <begin position="18"/>
        <end position="470"/>
    </location>
</feature>
<evidence type="ECO:0000256" key="2">
    <source>
        <dbReference type="ARBA" id="ARBA00022559"/>
    </source>
</evidence>
<keyword evidence="11" id="KW-1185">Reference proteome</keyword>
<keyword evidence="5" id="KW-0560">Oxidoreductase</keyword>
<dbReference type="PANTHER" id="PTHR33577">
    <property type="entry name" value="STERIGMATOCYSTIN BIOSYNTHESIS PEROXIDASE STCC-RELATED"/>
    <property type="match status" value="1"/>
</dbReference>
<dbReference type="OrthoDB" id="407298at2759"/>
<dbReference type="Proteomes" id="UP000800039">
    <property type="component" value="Unassembled WGS sequence"/>
</dbReference>
<keyword evidence="8" id="KW-0732">Signal</keyword>
<dbReference type="Pfam" id="PF01328">
    <property type="entry name" value="Peroxidase_2"/>
    <property type="match status" value="1"/>
</dbReference>
<feature type="domain" description="Heme haloperoxidase family profile" evidence="9">
    <location>
        <begin position="98"/>
        <end position="350"/>
    </location>
</feature>
<evidence type="ECO:0000256" key="1">
    <source>
        <dbReference type="ARBA" id="ARBA00001970"/>
    </source>
</evidence>
<keyword evidence="3" id="KW-0349">Heme</keyword>
<reference evidence="10" key="1">
    <citation type="submission" date="2020-01" db="EMBL/GenBank/DDBJ databases">
        <authorList>
            <consortium name="DOE Joint Genome Institute"/>
            <person name="Haridas S."/>
            <person name="Albert R."/>
            <person name="Binder M."/>
            <person name="Bloem J."/>
            <person name="Labutti K."/>
            <person name="Salamov A."/>
            <person name="Andreopoulos B."/>
            <person name="Baker S.E."/>
            <person name="Barry K."/>
            <person name="Bills G."/>
            <person name="Bluhm B.H."/>
            <person name="Cannon C."/>
            <person name="Castanera R."/>
            <person name="Culley D.E."/>
            <person name="Daum C."/>
            <person name="Ezra D."/>
            <person name="Gonzalez J.B."/>
            <person name="Henrissat B."/>
            <person name="Kuo A."/>
            <person name="Liang C."/>
            <person name="Lipzen A."/>
            <person name="Lutzoni F."/>
            <person name="Magnuson J."/>
            <person name="Mondo S."/>
            <person name="Nolan M."/>
            <person name="Ohm R."/>
            <person name="Pangilinan J."/>
            <person name="Park H.-J."/>
            <person name="Ramirez L."/>
            <person name="Alfaro M."/>
            <person name="Sun H."/>
            <person name="Tritt A."/>
            <person name="Yoshinaga Y."/>
            <person name="Zwiers L.-H."/>
            <person name="Turgeon B.G."/>
            <person name="Goodwin S.B."/>
            <person name="Spatafora J.W."/>
            <person name="Crous P.W."/>
            <person name="Grigoriev I.V."/>
        </authorList>
    </citation>
    <scope>NUCLEOTIDE SEQUENCE</scope>
    <source>
        <strain evidence="10">CBS 394.84</strain>
    </source>
</reference>
<evidence type="ECO:0000256" key="7">
    <source>
        <dbReference type="ARBA" id="ARBA00025795"/>
    </source>
</evidence>
<comment type="caution">
    <text evidence="10">The sequence shown here is derived from an EMBL/GenBank/DDBJ whole genome shotgun (WGS) entry which is preliminary data.</text>
</comment>
<evidence type="ECO:0000313" key="10">
    <source>
        <dbReference type="EMBL" id="KAF1849730.1"/>
    </source>
</evidence>
<evidence type="ECO:0000256" key="6">
    <source>
        <dbReference type="ARBA" id="ARBA00023004"/>
    </source>
</evidence>
<name>A0A9P4GQZ8_9PLEO</name>
<dbReference type="AlphaFoldDB" id="A0A9P4GQZ8"/>
<keyword evidence="4" id="KW-0479">Metal-binding</keyword>
<evidence type="ECO:0000256" key="3">
    <source>
        <dbReference type="ARBA" id="ARBA00022617"/>
    </source>
</evidence>
<evidence type="ECO:0000259" key="9">
    <source>
        <dbReference type="PROSITE" id="PS51405"/>
    </source>
</evidence>
<dbReference type="PROSITE" id="PS51405">
    <property type="entry name" value="HEME_HALOPEROXIDASE"/>
    <property type="match status" value="1"/>
</dbReference>
<evidence type="ECO:0000256" key="8">
    <source>
        <dbReference type="SAM" id="SignalP"/>
    </source>
</evidence>
<keyword evidence="2" id="KW-0575">Peroxidase</keyword>